<proteinExistence type="predicted"/>
<organism evidence="1 2">
    <name type="scientific">Candidatus Lachnoclostridium stercorigallinarum</name>
    <dbReference type="NCBI Taxonomy" id="2838634"/>
    <lineage>
        <taxon>Bacteria</taxon>
        <taxon>Bacillati</taxon>
        <taxon>Bacillota</taxon>
        <taxon>Clostridia</taxon>
        <taxon>Lachnospirales</taxon>
        <taxon>Lachnospiraceae</taxon>
    </lineage>
</organism>
<gene>
    <name evidence="1" type="ORF">IAA17_03145</name>
</gene>
<evidence type="ECO:0000313" key="1">
    <source>
        <dbReference type="EMBL" id="HIZ78770.1"/>
    </source>
</evidence>
<evidence type="ECO:0000313" key="2">
    <source>
        <dbReference type="Proteomes" id="UP000824101"/>
    </source>
</evidence>
<sequence>MMLKNYFLSLLCLRLSILAEWEENPLWRGVYTDFLHHLEKLRRRKNHPAGYRQGTNGL</sequence>
<dbReference type="EMBL" id="DXBC01000045">
    <property type="protein sequence ID" value="HIZ78770.1"/>
    <property type="molecule type" value="Genomic_DNA"/>
</dbReference>
<dbReference type="AlphaFoldDB" id="A0A9D2K4G1"/>
<dbReference type="Proteomes" id="UP000824101">
    <property type="component" value="Unassembled WGS sequence"/>
</dbReference>
<accession>A0A9D2K4G1</accession>
<name>A0A9D2K4G1_9FIRM</name>
<reference evidence="1" key="1">
    <citation type="journal article" date="2021" name="PeerJ">
        <title>Extensive microbial diversity within the chicken gut microbiome revealed by metagenomics and culture.</title>
        <authorList>
            <person name="Gilroy R."/>
            <person name="Ravi A."/>
            <person name="Getino M."/>
            <person name="Pursley I."/>
            <person name="Horton D.L."/>
            <person name="Alikhan N.F."/>
            <person name="Baker D."/>
            <person name="Gharbi K."/>
            <person name="Hall N."/>
            <person name="Watson M."/>
            <person name="Adriaenssens E.M."/>
            <person name="Foster-Nyarko E."/>
            <person name="Jarju S."/>
            <person name="Secka A."/>
            <person name="Antonio M."/>
            <person name="Oren A."/>
            <person name="Chaudhuri R.R."/>
            <person name="La Ragione R."/>
            <person name="Hildebrand F."/>
            <person name="Pallen M.J."/>
        </authorList>
    </citation>
    <scope>NUCLEOTIDE SEQUENCE</scope>
    <source>
        <strain evidence="1">ChiBcec1-1093</strain>
    </source>
</reference>
<reference evidence="1" key="2">
    <citation type="submission" date="2021-04" db="EMBL/GenBank/DDBJ databases">
        <authorList>
            <person name="Gilroy R."/>
        </authorList>
    </citation>
    <scope>NUCLEOTIDE SEQUENCE</scope>
    <source>
        <strain evidence="1">ChiBcec1-1093</strain>
    </source>
</reference>
<protein>
    <submittedName>
        <fullName evidence="1">Uncharacterized protein</fullName>
    </submittedName>
</protein>
<comment type="caution">
    <text evidence="1">The sequence shown here is derived from an EMBL/GenBank/DDBJ whole genome shotgun (WGS) entry which is preliminary data.</text>
</comment>